<dbReference type="InterPro" id="IPR005146">
    <property type="entry name" value="B3/B4_tRNA-bd"/>
</dbReference>
<dbReference type="GO" id="GO:0003723">
    <property type="term" value="F:RNA binding"/>
    <property type="evidence" value="ECO:0007669"/>
    <property type="project" value="InterPro"/>
</dbReference>
<accession>A9C267</accession>
<keyword evidence="3" id="KW-1185">Reference proteome</keyword>
<dbReference type="PANTHER" id="PTHR39209:SF2">
    <property type="entry name" value="CYTOPLASMIC PROTEIN"/>
    <property type="match status" value="1"/>
</dbReference>
<dbReference type="InterPro" id="IPR020825">
    <property type="entry name" value="Phe-tRNA_synthase-like_B3/B4"/>
</dbReference>
<dbReference type="PANTHER" id="PTHR39209">
    <property type="match status" value="1"/>
</dbReference>
<feature type="domain" description="B3/B4 tRNA-binding" evidence="1">
    <location>
        <begin position="72"/>
        <end position="222"/>
    </location>
</feature>
<dbReference type="EMBL" id="CP000884">
    <property type="protein sequence ID" value="ABX35703.1"/>
    <property type="molecule type" value="Genomic_DNA"/>
</dbReference>
<organism evidence="2 3">
    <name type="scientific">Delftia acidovorans (strain DSM 14801 / SPH-1)</name>
    <dbReference type="NCBI Taxonomy" id="398578"/>
    <lineage>
        <taxon>Bacteria</taxon>
        <taxon>Pseudomonadati</taxon>
        <taxon>Pseudomonadota</taxon>
        <taxon>Betaproteobacteria</taxon>
        <taxon>Burkholderiales</taxon>
        <taxon>Comamonadaceae</taxon>
        <taxon>Delftia</taxon>
    </lineage>
</organism>
<dbReference type="eggNOG" id="COG3382">
    <property type="taxonomic scope" value="Bacteria"/>
</dbReference>
<name>A9C267_DELAS</name>
<evidence type="ECO:0000313" key="3">
    <source>
        <dbReference type="Proteomes" id="UP000000784"/>
    </source>
</evidence>
<protein>
    <recommendedName>
        <fullName evidence="1">B3/B4 tRNA-binding domain-containing protein</fullName>
    </recommendedName>
</protein>
<evidence type="ECO:0000313" key="2">
    <source>
        <dbReference type="EMBL" id="ABX35703.1"/>
    </source>
</evidence>
<sequence length="241" mass="26194">MEITSPLHSQGLILQFSYSPSIPRDFPELASQTLLLRGMSPDVPAHAVIAPFMAQARQNLACTPESEMPSIQAWRRGFARMGLKPTQYRCAAEALLRRLRKEGDLPGLHPLVDLCNAASVAFAIPVAVFDLDRVSGCLQVRPATGSEVYETFSGEIEYPEPGEIIFADTAGRAHARRWCNRQSGHSAVRESTVNALIVTEALHATGKADTRQLVEALQSAAGRLWPEAVSHRSNPSQAALA</sequence>
<dbReference type="AlphaFoldDB" id="A9C267"/>
<dbReference type="Gene3D" id="3.50.40.10">
    <property type="entry name" value="Phenylalanyl-trna Synthetase, Chain B, domain 3"/>
    <property type="match status" value="1"/>
</dbReference>
<reference evidence="2 3" key="1">
    <citation type="journal article" date="2004" name="Appl. Environ. Microbiol.">
        <title>Mineralization of individual congeners of linear alkylbenzenesulfonate by defined pairs of heterotrophic bacteria.</title>
        <authorList>
            <person name="Schleheck D."/>
            <person name="Knepper T.P."/>
            <person name="Fischer K."/>
            <person name="Cook A.M."/>
        </authorList>
    </citation>
    <scope>NUCLEOTIDE SEQUENCE [LARGE SCALE GENOMIC DNA]</scope>
    <source>
        <strain evidence="3">DSM 14801 / SPH-1</strain>
    </source>
</reference>
<reference evidence="3" key="2">
    <citation type="submission" date="2007-11" db="EMBL/GenBank/DDBJ databases">
        <title>Complete sequence of Delftia acidovorans DSM 14801 / SPH-1.</title>
        <authorList>
            <person name="Copeland A."/>
            <person name="Lucas S."/>
            <person name="Lapidus A."/>
            <person name="Barry K."/>
            <person name="Glavina del Rio T."/>
            <person name="Dalin E."/>
            <person name="Tice H."/>
            <person name="Pitluck S."/>
            <person name="Lowry S."/>
            <person name="Clum A."/>
            <person name="Schmutz J."/>
            <person name="Larimer F."/>
            <person name="Land M."/>
            <person name="Hauser L."/>
            <person name="Kyrpides N."/>
            <person name="Kim E."/>
            <person name="Schleheck D."/>
            <person name="Richardson P."/>
        </authorList>
    </citation>
    <scope>NUCLEOTIDE SEQUENCE [LARGE SCALE GENOMIC DNA]</scope>
    <source>
        <strain evidence="3">DSM 14801 / SPH-1</strain>
    </source>
</reference>
<dbReference type="KEGG" id="dac:Daci_3065"/>
<gene>
    <name evidence="2" type="ordered locus">Daci_3065</name>
</gene>
<dbReference type="HOGENOM" id="CLU_076869_1_1_4"/>
<dbReference type="GO" id="GO:0004826">
    <property type="term" value="F:phenylalanine-tRNA ligase activity"/>
    <property type="evidence" value="ECO:0007669"/>
    <property type="project" value="InterPro"/>
</dbReference>
<evidence type="ECO:0000259" key="1">
    <source>
        <dbReference type="SMART" id="SM00873"/>
    </source>
</evidence>
<dbReference type="STRING" id="398578.Daci_3065"/>
<proteinExistence type="predicted"/>
<dbReference type="Pfam" id="PF03483">
    <property type="entry name" value="B3_4"/>
    <property type="match status" value="1"/>
</dbReference>
<dbReference type="Proteomes" id="UP000000784">
    <property type="component" value="Chromosome"/>
</dbReference>
<dbReference type="SUPFAM" id="SSF56037">
    <property type="entry name" value="PheT/TilS domain"/>
    <property type="match status" value="1"/>
</dbReference>
<dbReference type="SMART" id="SM00873">
    <property type="entry name" value="B3_4"/>
    <property type="match status" value="1"/>
</dbReference>